<gene>
    <name evidence="16" type="ORF">FFV09_22550</name>
</gene>
<dbReference type="InterPro" id="IPR013826">
    <property type="entry name" value="Topo_IA_cen_sub3"/>
</dbReference>
<keyword evidence="7" id="KW-0238">DNA-binding</keyword>
<dbReference type="InterPro" id="IPR025589">
    <property type="entry name" value="Toprim_C_rpt"/>
</dbReference>
<feature type="region of interest" description="Disordered" evidence="13">
    <location>
        <begin position="638"/>
        <end position="658"/>
    </location>
</feature>
<dbReference type="SMART" id="SM00436">
    <property type="entry name" value="TOP1Bc"/>
    <property type="match status" value="1"/>
</dbReference>
<keyword evidence="8 16" id="KW-0413">Isomerase</keyword>
<dbReference type="SMART" id="SM00493">
    <property type="entry name" value="TOPRIM"/>
    <property type="match status" value="1"/>
</dbReference>
<evidence type="ECO:0000256" key="10">
    <source>
        <dbReference type="ARBA" id="ARBA00031985"/>
    </source>
</evidence>
<dbReference type="GO" id="GO:0046872">
    <property type="term" value="F:metal ion binding"/>
    <property type="evidence" value="ECO:0007669"/>
    <property type="project" value="UniProtKB-KW"/>
</dbReference>
<dbReference type="CDD" id="cd00186">
    <property type="entry name" value="TOP1Ac"/>
    <property type="match status" value="1"/>
</dbReference>
<dbReference type="SMART" id="SM00437">
    <property type="entry name" value="TOP1Ac"/>
    <property type="match status" value="1"/>
</dbReference>
<dbReference type="Gene3D" id="3.40.50.140">
    <property type="match status" value="1"/>
</dbReference>
<evidence type="ECO:0000313" key="17">
    <source>
        <dbReference type="Proteomes" id="UP000316968"/>
    </source>
</evidence>
<dbReference type="NCBIfam" id="TIGR01056">
    <property type="entry name" value="topB"/>
    <property type="match status" value="1"/>
</dbReference>
<dbReference type="PANTHER" id="PTHR11390">
    <property type="entry name" value="PROKARYOTIC DNA TOPOISOMERASE"/>
    <property type="match status" value="1"/>
</dbReference>
<evidence type="ECO:0000259" key="15">
    <source>
        <dbReference type="PROSITE" id="PS52039"/>
    </source>
</evidence>
<dbReference type="GO" id="GO:0003917">
    <property type="term" value="F:DNA topoisomerase type I (single strand cut, ATP-independent) activity"/>
    <property type="evidence" value="ECO:0007669"/>
    <property type="project" value="UniProtKB-EC"/>
</dbReference>
<dbReference type="RefSeq" id="WP_141449935.1">
    <property type="nucleotide sequence ID" value="NZ_CP041217.1"/>
</dbReference>
<dbReference type="EC" id="5.6.2.1" evidence="3"/>
<evidence type="ECO:0000256" key="4">
    <source>
        <dbReference type="ARBA" id="ARBA00022723"/>
    </source>
</evidence>
<evidence type="ECO:0000256" key="1">
    <source>
        <dbReference type="ARBA" id="ARBA00000213"/>
    </source>
</evidence>
<dbReference type="InterPro" id="IPR003601">
    <property type="entry name" value="Topo_IA_2"/>
</dbReference>
<dbReference type="PROSITE" id="PS00396">
    <property type="entry name" value="TOPO_IA_1"/>
    <property type="match status" value="1"/>
</dbReference>
<dbReference type="PANTHER" id="PTHR11390:SF21">
    <property type="entry name" value="DNA TOPOISOMERASE 3-ALPHA"/>
    <property type="match status" value="1"/>
</dbReference>
<dbReference type="InterPro" id="IPR003602">
    <property type="entry name" value="Topo_IA_DNA-bd_dom"/>
</dbReference>
<dbReference type="GO" id="GO:0043597">
    <property type="term" value="C:cytoplasmic replication fork"/>
    <property type="evidence" value="ECO:0007669"/>
    <property type="project" value="TreeGrafter"/>
</dbReference>
<dbReference type="Gene3D" id="1.10.290.10">
    <property type="entry name" value="Topoisomerase I, domain 4"/>
    <property type="match status" value="1"/>
</dbReference>
<evidence type="ECO:0000256" key="3">
    <source>
        <dbReference type="ARBA" id="ARBA00012891"/>
    </source>
</evidence>
<dbReference type="PROSITE" id="PS52039">
    <property type="entry name" value="TOPO_IA_2"/>
    <property type="match status" value="1"/>
</dbReference>
<feature type="domain" description="Toprim" evidence="14">
    <location>
        <begin position="1"/>
        <end position="140"/>
    </location>
</feature>
<evidence type="ECO:0000256" key="6">
    <source>
        <dbReference type="ARBA" id="ARBA00023029"/>
    </source>
</evidence>
<keyword evidence="6" id="KW-0799">Topoisomerase</keyword>
<dbReference type="GO" id="GO:0006265">
    <property type="term" value="P:DNA topological change"/>
    <property type="evidence" value="ECO:0007669"/>
    <property type="project" value="InterPro"/>
</dbReference>
<evidence type="ECO:0000256" key="7">
    <source>
        <dbReference type="ARBA" id="ARBA00023125"/>
    </source>
</evidence>
<feature type="region of interest" description="Disordered" evidence="13">
    <location>
        <begin position="453"/>
        <end position="481"/>
    </location>
</feature>
<dbReference type="KEGG" id="saca:FFV09_22550"/>
<dbReference type="Pfam" id="PF01131">
    <property type="entry name" value="Topoisom_bac"/>
    <property type="match status" value="1"/>
</dbReference>
<dbReference type="InterPro" id="IPR013825">
    <property type="entry name" value="Topo_IA_cen_sub2"/>
</dbReference>
<name>A0A4Y6V3G4_SACBS</name>
<feature type="domain" description="Topo IA-type catalytic" evidence="15">
    <location>
        <begin position="157"/>
        <end position="616"/>
    </location>
</feature>
<evidence type="ECO:0000256" key="2">
    <source>
        <dbReference type="ARBA" id="ARBA00009446"/>
    </source>
</evidence>
<dbReference type="EMBL" id="CP041217">
    <property type="protein sequence ID" value="QDH23398.1"/>
    <property type="molecule type" value="Genomic_DNA"/>
</dbReference>
<evidence type="ECO:0000256" key="12">
    <source>
        <dbReference type="ARBA" id="ARBA00032877"/>
    </source>
</evidence>
<evidence type="ECO:0000256" key="8">
    <source>
        <dbReference type="ARBA" id="ARBA00023235"/>
    </source>
</evidence>
<reference evidence="16 17" key="1">
    <citation type="submission" date="2019-06" db="EMBL/GenBank/DDBJ databases">
        <title>Saccharibacillus brassicae sp. nov., an endophytic bacterium isolated from Chinese cabbage seeds (Brassica pekinensis).</title>
        <authorList>
            <person name="Jiang L."/>
            <person name="Lee J."/>
            <person name="Kim S.W."/>
        </authorList>
    </citation>
    <scope>NUCLEOTIDE SEQUENCE [LARGE SCALE GENOMIC DNA]</scope>
    <source>
        <strain evidence="17">KCTC 43072 / ATSA2</strain>
    </source>
</reference>
<dbReference type="NCBIfam" id="NF005829">
    <property type="entry name" value="PRK07726.1"/>
    <property type="match status" value="1"/>
</dbReference>
<dbReference type="OrthoDB" id="9803554at2"/>
<dbReference type="InterPro" id="IPR006171">
    <property type="entry name" value="TOPRIM_dom"/>
</dbReference>
<keyword evidence="4" id="KW-0479">Metal-binding</keyword>
<sequence>MLLIIAEKPDQGAKLAAPFKHKKTQGYIQIEKCPTFPDGAYVSWAVGHICELVPPEEYDPAYKRWSLNSLPILPGKFKHRITPSKAKQFNLLQELLKRPEVNGIIIASDAGREGEYIVRIVIQLSGVKKPMKRLWISSLTPRAVEQGFANLKDESETRNLYYEAVSRSCADWLVGMNGSRVYSLLFQRRGVQGVFSTGRVQSPTLALIVNREKEIAHFKPEPFWEVKARFAIGGAEYEGTWFKGEETRLKTPEEAEEIRARCAGKDAVVESIETERKEFQPPQLFSLSSLQASANQIFKYSPQDTLSALQQLYLDGYISYPRSDSSYVTDEEAKQFPDILNKLQSFNELKIFLPAPKSTLIGNKRYVNASKVGDHYAIIPTEQVPQPGKLQGMNLNLYLLIAKRLIAAHEEKAIIDYTNLVTMVDGCDPFMTKGKVIVQEGWRKVLYDNAAKKKAKSSREDDKSDKEEDDEDLSVLPPVQKGDAGTVADVQVKEGKTQPPKRYTEGQLITLMKTAGKHLDNAELEKVLQRTEGLGTEATRAGIIGGLKDRQYIDVRKNMVYATNKGTVLIEALGQSVLASAEMTAKWEQRLGEIGRGQESPKAFMEQAQRLAQKIVSDAVAAEKDWTFTVELPKNEERPAYGKSAGNRGGSNAGREDRGGAAELGACPICGKPVVDKKNFYGCTGYPSCTFTFSKKILGKAISETQVKRLLDKGETLMLKGFKKGEKTFDAALAWNREQQKLDFLFADRGGKPDKPEQAKRGS</sequence>
<comment type="catalytic activity">
    <reaction evidence="1">
        <text>ATP-independent breakage of single-stranded DNA, followed by passage and rejoining.</text>
        <dbReference type="EC" id="5.6.2.1"/>
    </reaction>
</comment>
<feature type="compositionally biased region" description="Basic and acidic residues" evidence="13">
    <location>
        <begin position="457"/>
        <end position="466"/>
    </location>
</feature>
<keyword evidence="5" id="KW-0460">Magnesium</keyword>
<proteinExistence type="inferred from homology"/>
<evidence type="ECO:0000256" key="9">
    <source>
        <dbReference type="ARBA" id="ARBA00030003"/>
    </source>
</evidence>
<dbReference type="Pfam" id="PF13342">
    <property type="entry name" value="Toprim_Crpt"/>
    <property type="match status" value="1"/>
</dbReference>
<dbReference type="CDD" id="cd03362">
    <property type="entry name" value="TOPRIM_TopoIA_TopoIII"/>
    <property type="match status" value="1"/>
</dbReference>
<keyword evidence="17" id="KW-1185">Reference proteome</keyword>
<dbReference type="GO" id="GO:0006310">
    <property type="term" value="P:DNA recombination"/>
    <property type="evidence" value="ECO:0007669"/>
    <property type="project" value="TreeGrafter"/>
</dbReference>
<dbReference type="InterPro" id="IPR013497">
    <property type="entry name" value="Topo_IA_cen"/>
</dbReference>
<evidence type="ECO:0000313" key="16">
    <source>
        <dbReference type="EMBL" id="QDH23398.1"/>
    </source>
</evidence>
<dbReference type="SUPFAM" id="SSF56712">
    <property type="entry name" value="Prokaryotic type I DNA topoisomerase"/>
    <property type="match status" value="1"/>
</dbReference>
<evidence type="ECO:0000256" key="13">
    <source>
        <dbReference type="SAM" id="MobiDB-lite"/>
    </source>
</evidence>
<evidence type="ECO:0000259" key="14">
    <source>
        <dbReference type="PROSITE" id="PS50880"/>
    </source>
</evidence>
<dbReference type="GO" id="GO:0003677">
    <property type="term" value="F:DNA binding"/>
    <property type="evidence" value="ECO:0007669"/>
    <property type="project" value="UniProtKB-KW"/>
</dbReference>
<dbReference type="InterPro" id="IPR013824">
    <property type="entry name" value="Topo_IA_cen_sub1"/>
</dbReference>
<dbReference type="InterPro" id="IPR034144">
    <property type="entry name" value="TOPRIM_TopoIII"/>
</dbReference>
<dbReference type="GO" id="GO:0006281">
    <property type="term" value="P:DNA repair"/>
    <property type="evidence" value="ECO:0007669"/>
    <property type="project" value="TreeGrafter"/>
</dbReference>
<protein>
    <recommendedName>
        <fullName evidence="3">DNA topoisomerase</fullName>
        <ecNumber evidence="3">5.6.2.1</ecNumber>
    </recommendedName>
    <alternativeName>
        <fullName evidence="12">Omega-protein</fullName>
    </alternativeName>
    <alternativeName>
        <fullName evidence="11">Relaxing enzyme</fullName>
    </alternativeName>
    <alternativeName>
        <fullName evidence="9">Swivelase</fullName>
    </alternativeName>
    <alternativeName>
        <fullName evidence="10">Untwisting enzyme</fullName>
    </alternativeName>
</protein>
<dbReference type="AlphaFoldDB" id="A0A4Y6V3G4"/>
<evidence type="ECO:0000256" key="11">
    <source>
        <dbReference type="ARBA" id="ARBA00032235"/>
    </source>
</evidence>
<comment type="similarity">
    <text evidence="2">Belongs to the type IA topoisomerase family.</text>
</comment>
<dbReference type="Gene3D" id="2.70.20.10">
    <property type="entry name" value="Topoisomerase I, domain 3"/>
    <property type="match status" value="1"/>
</dbReference>
<dbReference type="InterPro" id="IPR023406">
    <property type="entry name" value="Topo_IA_AS"/>
</dbReference>
<dbReference type="InterPro" id="IPR023405">
    <property type="entry name" value="Topo_IA_core_domain"/>
</dbReference>
<dbReference type="PRINTS" id="PR00417">
    <property type="entry name" value="PRTPISMRASEI"/>
</dbReference>
<dbReference type="PROSITE" id="PS50880">
    <property type="entry name" value="TOPRIM"/>
    <property type="match status" value="1"/>
</dbReference>
<dbReference type="Gene3D" id="1.10.460.10">
    <property type="entry name" value="Topoisomerase I, domain 2"/>
    <property type="match status" value="1"/>
</dbReference>
<evidence type="ECO:0000256" key="5">
    <source>
        <dbReference type="ARBA" id="ARBA00022842"/>
    </source>
</evidence>
<accession>A0A4Y6V3G4</accession>
<dbReference type="Pfam" id="PF01751">
    <property type="entry name" value="Toprim"/>
    <property type="match status" value="1"/>
</dbReference>
<dbReference type="Proteomes" id="UP000316968">
    <property type="component" value="Chromosome"/>
</dbReference>
<dbReference type="InterPro" id="IPR000380">
    <property type="entry name" value="Topo_IA"/>
</dbReference>
<dbReference type="InterPro" id="IPR005738">
    <property type="entry name" value="TopoIII"/>
</dbReference>
<organism evidence="16 17">
    <name type="scientific">Saccharibacillus brassicae</name>
    <dbReference type="NCBI Taxonomy" id="2583377"/>
    <lineage>
        <taxon>Bacteria</taxon>
        <taxon>Bacillati</taxon>
        <taxon>Bacillota</taxon>
        <taxon>Bacilli</taxon>
        <taxon>Bacillales</taxon>
        <taxon>Paenibacillaceae</taxon>
        <taxon>Saccharibacillus</taxon>
    </lineage>
</organism>